<reference evidence="1 2" key="1">
    <citation type="submission" date="2021-06" db="EMBL/GenBank/DDBJ databases">
        <title>Faecalicatena sp. nov. isolated from porcine feces.</title>
        <authorList>
            <person name="Oh B.S."/>
            <person name="Lee J.H."/>
        </authorList>
    </citation>
    <scope>NUCLEOTIDE SEQUENCE [LARGE SCALE GENOMIC DNA]</scope>
    <source>
        <strain evidence="1 2">AGMB00832</strain>
    </source>
</reference>
<evidence type="ECO:0000313" key="2">
    <source>
        <dbReference type="Proteomes" id="UP000723714"/>
    </source>
</evidence>
<evidence type="ECO:0000313" key="1">
    <source>
        <dbReference type="EMBL" id="MBU3877521.1"/>
    </source>
</evidence>
<accession>A0ABS6D7U8</accession>
<gene>
    <name evidence="1" type="ORF">HGO97_017090</name>
</gene>
<sequence>MISVKNAEKEEILDAALLQKYWTMPERGKINLVYINYEGITQILRFSYYETYMKQLLKRLSCVEFRTLYREAFHDWGMRFMNTSEITGYVKYLAARYENQAVMIDENQVIVFSLPERDRAKYLFETGRALLKGAGYHG</sequence>
<evidence type="ECO:0008006" key="3">
    <source>
        <dbReference type="Google" id="ProtNLM"/>
    </source>
</evidence>
<dbReference type="RefSeq" id="WP_216244131.1">
    <property type="nucleotide sequence ID" value="NZ_JABACJ020000019.1"/>
</dbReference>
<comment type="caution">
    <text evidence="1">The sequence shown here is derived from an EMBL/GenBank/DDBJ whole genome shotgun (WGS) entry which is preliminary data.</text>
</comment>
<name>A0ABS6D7U8_9FIRM</name>
<dbReference type="Proteomes" id="UP000723714">
    <property type="component" value="Unassembled WGS sequence"/>
</dbReference>
<proteinExistence type="predicted"/>
<organism evidence="1 2">
    <name type="scientific">Faecalicatena faecalis</name>
    <dbReference type="NCBI Taxonomy" id="2726362"/>
    <lineage>
        <taxon>Bacteria</taxon>
        <taxon>Bacillati</taxon>
        <taxon>Bacillota</taxon>
        <taxon>Clostridia</taxon>
        <taxon>Lachnospirales</taxon>
        <taxon>Lachnospiraceae</taxon>
        <taxon>Faecalicatena</taxon>
    </lineage>
</organism>
<protein>
    <recommendedName>
        <fullName evidence="3">LytTr DNA-binding domain-containing protein</fullName>
    </recommendedName>
</protein>
<keyword evidence="2" id="KW-1185">Reference proteome</keyword>
<dbReference type="EMBL" id="JABACJ020000019">
    <property type="protein sequence ID" value="MBU3877521.1"/>
    <property type="molecule type" value="Genomic_DNA"/>
</dbReference>